<dbReference type="PANTHER" id="PTHR34223">
    <property type="entry name" value="OS11G0201299 PROTEIN"/>
    <property type="match status" value="1"/>
</dbReference>
<reference evidence="3" key="1">
    <citation type="submission" date="2020-10" db="EMBL/GenBank/DDBJ databases">
        <authorList>
            <person name="Han B."/>
            <person name="Lu T."/>
            <person name="Zhao Q."/>
            <person name="Huang X."/>
            <person name="Zhao Y."/>
        </authorList>
    </citation>
    <scope>NUCLEOTIDE SEQUENCE</scope>
</reference>
<comment type="caution">
    <text evidence="3">The sequence shown here is derived from an EMBL/GenBank/DDBJ whole genome shotgun (WGS) entry which is preliminary data.</text>
</comment>
<feature type="region of interest" description="Disordered" evidence="1">
    <location>
        <begin position="1"/>
        <end position="21"/>
    </location>
</feature>
<keyword evidence="4" id="KW-1185">Reference proteome</keyword>
<evidence type="ECO:0000259" key="2">
    <source>
        <dbReference type="PROSITE" id="PS50181"/>
    </source>
</evidence>
<proteinExistence type="predicted"/>
<dbReference type="InterPro" id="IPR055411">
    <property type="entry name" value="LRR_FXL15/At3g58940/PEG3-like"/>
</dbReference>
<dbReference type="EMBL" id="CAJGYO010000218">
    <property type="protein sequence ID" value="CAD6341459.1"/>
    <property type="molecule type" value="Genomic_DNA"/>
</dbReference>
<gene>
    <name evidence="3" type="ORF">NCGR_LOCUS65557</name>
</gene>
<dbReference type="CDD" id="cd22160">
    <property type="entry name" value="F-box_AtFBL13-like"/>
    <property type="match status" value="1"/>
</dbReference>
<sequence>MPAGKAPKRARQEGPESGGDRIGALPDEILRHVLSFLPAQQAVQTCVLARRWRHLWKSATGLRIVGADGEAPVPFKKKAREFVDSLLLLRGSSPLETFELRVAGSAVDVRRVRLWVRYAVEFKVQVLRLSFLGNTYARMRPEDPPLTSKYLTKLELCGVAFNGDFLDLSRCPALQDLEIEGCSFVVAGRISSQSLKRLRITRPVFNRSSRTRIHAPNLTMLHLQVSYGKTPVLEGMPLLISALVAILGKSDCCSRSNYGDCGDESCENCMPNDTSPVLLHGLSQAKNLVLGAKDDTYIFRRDLKCCPTFTRLKSLLLNETCCVPDIQVLARILEHSPVLEELYLILIYKMQMQELNVIMKGRFSPKELPPIISAHLKSVVVRCGAVDERVIQVLKFLSELNISFSFTEEKLKAEG</sequence>
<dbReference type="Pfam" id="PF00646">
    <property type="entry name" value="F-box"/>
    <property type="match status" value="1"/>
</dbReference>
<dbReference type="PROSITE" id="PS50181">
    <property type="entry name" value="FBOX"/>
    <property type="match status" value="1"/>
</dbReference>
<organism evidence="3 4">
    <name type="scientific">Miscanthus lutarioriparius</name>
    <dbReference type="NCBI Taxonomy" id="422564"/>
    <lineage>
        <taxon>Eukaryota</taxon>
        <taxon>Viridiplantae</taxon>
        <taxon>Streptophyta</taxon>
        <taxon>Embryophyta</taxon>
        <taxon>Tracheophyta</taxon>
        <taxon>Spermatophyta</taxon>
        <taxon>Magnoliopsida</taxon>
        <taxon>Liliopsida</taxon>
        <taxon>Poales</taxon>
        <taxon>Poaceae</taxon>
        <taxon>PACMAD clade</taxon>
        <taxon>Panicoideae</taxon>
        <taxon>Andropogonodae</taxon>
        <taxon>Andropogoneae</taxon>
        <taxon>Saccharinae</taxon>
        <taxon>Miscanthus</taxon>
    </lineage>
</organism>
<name>A0A811SLQ1_9POAL</name>
<dbReference type="AlphaFoldDB" id="A0A811SLQ1"/>
<dbReference type="OrthoDB" id="690775at2759"/>
<evidence type="ECO:0000313" key="3">
    <source>
        <dbReference type="EMBL" id="CAD6341459.1"/>
    </source>
</evidence>
<dbReference type="InterPro" id="IPR053781">
    <property type="entry name" value="F-box_AtFBL13-like"/>
</dbReference>
<feature type="domain" description="F-box" evidence="2">
    <location>
        <begin position="19"/>
        <end position="65"/>
    </location>
</feature>
<evidence type="ECO:0000313" key="4">
    <source>
        <dbReference type="Proteomes" id="UP000604825"/>
    </source>
</evidence>
<accession>A0A811SLQ1</accession>
<dbReference type="InterPro" id="IPR053197">
    <property type="entry name" value="F-box_SCFL_complex_component"/>
</dbReference>
<dbReference type="SUPFAM" id="SSF52047">
    <property type="entry name" value="RNI-like"/>
    <property type="match status" value="1"/>
</dbReference>
<dbReference type="SUPFAM" id="SSF81383">
    <property type="entry name" value="F-box domain"/>
    <property type="match status" value="1"/>
</dbReference>
<dbReference type="Pfam" id="PF24758">
    <property type="entry name" value="LRR_At5g56370"/>
    <property type="match status" value="1"/>
</dbReference>
<protein>
    <recommendedName>
        <fullName evidence="2">F-box domain-containing protein</fullName>
    </recommendedName>
</protein>
<dbReference type="InterPro" id="IPR036047">
    <property type="entry name" value="F-box-like_dom_sf"/>
</dbReference>
<dbReference type="Gene3D" id="1.20.1280.50">
    <property type="match status" value="1"/>
</dbReference>
<dbReference type="InterPro" id="IPR001810">
    <property type="entry name" value="F-box_dom"/>
</dbReference>
<dbReference type="Proteomes" id="UP000604825">
    <property type="component" value="Unassembled WGS sequence"/>
</dbReference>
<evidence type="ECO:0000256" key="1">
    <source>
        <dbReference type="SAM" id="MobiDB-lite"/>
    </source>
</evidence>
<dbReference type="PANTHER" id="PTHR34223:SF115">
    <property type="entry name" value="F-BOX DOMAIN-CONTAINING PROTEIN"/>
    <property type="match status" value="1"/>
</dbReference>